<feature type="region of interest" description="Disordered" evidence="6">
    <location>
        <begin position="1"/>
        <end position="170"/>
    </location>
</feature>
<dbReference type="GO" id="GO:0016020">
    <property type="term" value="C:membrane"/>
    <property type="evidence" value="ECO:0007669"/>
    <property type="project" value="UniProtKB-SubCell"/>
</dbReference>
<dbReference type="InterPro" id="IPR029058">
    <property type="entry name" value="AB_hydrolase_fold"/>
</dbReference>
<organism evidence="8 9">
    <name type="scientific">Microthyrium microscopicum</name>
    <dbReference type="NCBI Taxonomy" id="703497"/>
    <lineage>
        <taxon>Eukaryota</taxon>
        <taxon>Fungi</taxon>
        <taxon>Dikarya</taxon>
        <taxon>Ascomycota</taxon>
        <taxon>Pezizomycotina</taxon>
        <taxon>Dothideomycetes</taxon>
        <taxon>Dothideomycetes incertae sedis</taxon>
        <taxon>Microthyriales</taxon>
        <taxon>Microthyriaceae</taxon>
        <taxon>Microthyrium</taxon>
    </lineage>
</organism>
<feature type="region of interest" description="Disordered" evidence="6">
    <location>
        <begin position="1095"/>
        <end position="1128"/>
    </location>
</feature>
<feature type="transmembrane region" description="Helical" evidence="7">
    <location>
        <begin position="577"/>
        <end position="602"/>
    </location>
</feature>
<dbReference type="PANTHER" id="PTHR17920">
    <property type="entry name" value="TRANSMEMBRANE AND COILED-COIL DOMAIN-CONTAINING PROTEIN 4 TMCO4"/>
    <property type="match status" value="1"/>
</dbReference>
<feature type="compositionally biased region" description="Polar residues" evidence="6">
    <location>
        <begin position="130"/>
        <end position="140"/>
    </location>
</feature>
<proteinExistence type="inferred from homology"/>
<comment type="similarity">
    <text evidence="2">Belongs to the TMCO4 family.</text>
</comment>
<name>A0A6A6URF7_9PEZI</name>
<dbReference type="SUPFAM" id="SSF158682">
    <property type="entry name" value="TerB-like"/>
    <property type="match status" value="1"/>
</dbReference>
<feature type="compositionally biased region" description="Polar residues" evidence="6">
    <location>
        <begin position="84"/>
        <end position="114"/>
    </location>
</feature>
<dbReference type="SUPFAM" id="SSF53474">
    <property type="entry name" value="alpha/beta-Hydrolases"/>
    <property type="match status" value="1"/>
</dbReference>
<evidence type="ECO:0000256" key="1">
    <source>
        <dbReference type="ARBA" id="ARBA00004141"/>
    </source>
</evidence>
<evidence type="ECO:0000256" key="4">
    <source>
        <dbReference type="ARBA" id="ARBA00022989"/>
    </source>
</evidence>
<feature type="compositionally biased region" description="Acidic residues" evidence="6">
    <location>
        <begin position="54"/>
        <end position="69"/>
    </location>
</feature>
<evidence type="ECO:0000256" key="3">
    <source>
        <dbReference type="ARBA" id="ARBA00022692"/>
    </source>
</evidence>
<dbReference type="OrthoDB" id="277931at2759"/>
<feature type="compositionally biased region" description="Polar residues" evidence="6">
    <location>
        <begin position="1065"/>
        <end position="1077"/>
    </location>
</feature>
<evidence type="ECO:0000313" key="9">
    <source>
        <dbReference type="Proteomes" id="UP000799302"/>
    </source>
</evidence>
<keyword evidence="9" id="KW-1185">Reference proteome</keyword>
<evidence type="ECO:0000256" key="5">
    <source>
        <dbReference type="ARBA" id="ARBA00023136"/>
    </source>
</evidence>
<dbReference type="AlphaFoldDB" id="A0A6A6URF7"/>
<feature type="compositionally biased region" description="Basic and acidic residues" evidence="6">
    <location>
        <begin position="410"/>
        <end position="421"/>
    </location>
</feature>
<dbReference type="PANTHER" id="PTHR17920:SF3">
    <property type="entry name" value="TRANSMEMBRANE AND COILED-COIL DOMAIN-CONTAINING PROTEIN 4"/>
    <property type="match status" value="1"/>
</dbReference>
<evidence type="ECO:0000313" key="8">
    <source>
        <dbReference type="EMBL" id="KAF2674336.1"/>
    </source>
</evidence>
<evidence type="ECO:0000256" key="7">
    <source>
        <dbReference type="SAM" id="Phobius"/>
    </source>
</evidence>
<feature type="compositionally biased region" description="Low complexity" evidence="6">
    <location>
        <begin position="1117"/>
        <end position="1128"/>
    </location>
</feature>
<feature type="compositionally biased region" description="Polar residues" evidence="6">
    <location>
        <begin position="428"/>
        <end position="446"/>
    </location>
</feature>
<sequence>MPADDPPANSNKSDDNGTKAGVIAEDTPKSTSNLQEIDEWGLPIKKAIPKKVVEEDDDGSSEGNFEDAPETPVESKGKVDAPITRNTSTSSAEALNTLSTTKSPNIINPATPASTGALPKSELSDKTADSKSQTPPTQNAVADKVAPVEEKDGPGVIPEDASPHVENGITIQPGKHTVQTASEWSHQQLAPMKEVDDEVEKEEDWQTMPAFAPFNIYNDDGKLVAKEHEESDDEANQYGQLGGAGKGYTRVQLDEDAQSATSMDENTAYLFKEPSTNLMDEDEEGRDMVAQMQTTKTIMTETQRIAYVGIVRLAMIEMMKEFDRFEKSRKTKKFLSLAREAMAMWSQKIMVRLYSHMEIESAEQIMIEQLAAHGVQPSDMTPSLMQNARVKNPMRTETAAESSLSVDAVSEDRKSSEKGLSDKGLSVYPTSEKSRSSSPRTNTFENSYGDDDEDLDSKPNQNNMALEEEQQEPADEEVSRVQDPSEFSEARSLDVDIRWTVLCDLFLVLIADSIYDSRSRRLLELIGSYLDVSVEDICRFEKRVTDALEMQEAANKENWNEEEHMEDRKKRNRNKRLVMMGLATVGGGLVIGLSAGLLAPVIGAGLAAGFTTFGVAGTGSFLAGAGGAAIITTTGIVTGSNIGFKASERRTGAVQTFEYRPLHNNKRVNLIVTVAGWLTGKVDDVRLPFSTVDPIMGDIYSVFWEPEMLQSMGDTINILATEALTQALQQVLGSTILVALMAALQLPIVLTKLAYLIDNPWTVSLARGDLAGLILADSLIDRNLGSRPITLVGFSLGSRVIYACLRELAKRGQFGIIQNVYMFGSPVVVKADEFVKLRSVVSGRFVNGYATNDWILGYLFRATSGGISRVAGLAPVETPGVENYNVTEFVPGHMSYRQAMPRLLREVGWQVESDEFTEIEDPDPENHESRQRELINEIEEARKKLQDKPTKTSRFGWFRKKEAVEKKDWEMYDEKVREGTEDKEVLEGKANGVLFDIEALRAEVAELAAQGIVVKELPESTLPPMKLDIKSNESLGTPDRMIKADERSQSAPPSKLAFTPPLRSISPSTPQTSQFTKPKTAIAPAAAAGAGTAAAVGSANPSSTLERSYTAPGINTSSSPFSSSISAGSALPVNMNLEHNAWADEFDDEFGKEKEMTMTFE</sequence>
<keyword evidence="4 7" id="KW-1133">Transmembrane helix</keyword>
<gene>
    <name evidence="8" type="ORF">BT63DRAFT_381016</name>
</gene>
<evidence type="ECO:0000256" key="6">
    <source>
        <dbReference type="SAM" id="MobiDB-lite"/>
    </source>
</evidence>
<feature type="region of interest" description="Disordered" evidence="6">
    <location>
        <begin position="393"/>
        <end position="487"/>
    </location>
</feature>
<reference evidence="8" key="1">
    <citation type="journal article" date="2020" name="Stud. Mycol.">
        <title>101 Dothideomycetes genomes: a test case for predicting lifestyles and emergence of pathogens.</title>
        <authorList>
            <person name="Haridas S."/>
            <person name="Albert R."/>
            <person name="Binder M."/>
            <person name="Bloem J."/>
            <person name="Labutti K."/>
            <person name="Salamov A."/>
            <person name="Andreopoulos B."/>
            <person name="Baker S."/>
            <person name="Barry K."/>
            <person name="Bills G."/>
            <person name="Bluhm B."/>
            <person name="Cannon C."/>
            <person name="Castanera R."/>
            <person name="Culley D."/>
            <person name="Daum C."/>
            <person name="Ezra D."/>
            <person name="Gonzalez J."/>
            <person name="Henrissat B."/>
            <person name="Kuo A."/>
            <person name="Liang C."/>
            <person name="Lipzen A."/>
            <person name="Lutzoni F."/>
            <person name="Magnuson J."/>
            <person name="Mondo S."/>
            <person name="Nolan M."/>
            <person name="Ohm R."/>
            <person name="Pangilinan J."/>
            <person name="Park H.-J."/>
            <person name="Ramirez L."/>
            <person name="Alfaro M."/>
            <person name="Sun H."/>
            <person name="Tritt A."/>
            <person name="Yoshinaga Y."/>
            <person name="Zwiers L.-H."/>
            <person name="Turgeon B."/>
            <person name="Goodwin S."/>
            <person name="Spatafora J."/>
            <person name="Crous P."/>
            <person name="Grigoriev I."/>
        </authorList>
    </citation>
    <scope>NUCLEOTIDE SEQUENCE</scope>
    <source>
        <strain evidence="8">CBS 115976</strain>
    </source>
</reference>
<comment type="subcellular location">
    <subcellularLocation>
        <location evidence="1">Membrane</location>
        <topology evidence="1">Multi-pass membrane protein</topology>
    </subcellularLocation>
</comment>
<feature type="compositionally biased region" description="Acidic residues" evidence="6">
    <location>
        <begin position="466"/>
        <end position="476"/>
    </location>
</feature>
<dbReference type="InterPro" id="IPR029024">
    <property type="entry name" value="TerB-like"/>
</dbReference>
<dbReference type="InterPro" id="IPR007941">
    <property type="entry name" value="DUF726"/>
</dbReference>
<evidence type="ECO:0000256" key="2">
    <source>
        <dbReference type="ARBA" id="ARBA00009824"/>
    </source>
</evidence>
<keyword evidence="5 7" id="KW-0472">Membrane</keyword>
<accession>A0A6A6URF7</accession>
<feature type="transmembrane region" description="Helical" evidence="7">
    <location>
        <begin position="622"/>
        <end position="644"/>
    </location>
</feature>
<dbReference type="Proteomes" id="UP000799302">
    <property type="component" value="Unassembled WGS sequence"/>
</dbReference>
<dbReference type="Pfam" id="PF05277">
    <property type="entry name" value="DUF726"/>
    <property type="match status" value="1"/>
</dbReference>
<dbReference type="EMBL" id="MU004230">
    <property type="protein sequence ID" value="KAF2674336.1"/>
    <property type="molecule type" value="Genomic_DNA"/>
</dbReference>
<feature type="region of interest" description="Disordered" evidence="6">
    <location>
        <begin position="1043"/>
        <end position="1079"/>
    </location>
</feature>
<protein>
    <submittedName>
        <fullName evidence="8">DUF726-domain-containing protein</fullName>
    </submittedName>
</protein>
<keyword evidence="3 7" id="KW-0812">Transmembrane</keyword>